<organism evidence="2 3">
    <name type="scientific">Dermatophagoides farinae</name>
    <name type="common">American house dust mite</name>
    <dbReference type="NCBI Taxonomy" id="6954"/>
    <lineage>
        <taxon>Eukaryota</taxon>
        <taxon>Metazoa</taxon>
        <taxon>Ecdysozoa</taxon>
        <taxon>Arthropoda</taxon>
        <taxon>Chelicerata</taxon>
        <taxon>Arachnida</taxon>
        <taxon>Acari</taxon>
        <taxon>Acariformes</taxon>
        <taxon>Sarcoptiformes</taxon>
        <taxon>Astigmata</taxon>
        <taxon>Psoroptidia</taxon>
        <taxon>Analgoidea</taxon>
        <taxon>Pyroglyphidae</taxon>
        <taxon>Dermatophagoidinae</taxon>
        <taxon>Dermatophagoides</taxon>
    </lineage>
</organism>
<reference evidence="2" key="2">
    <citation type="journal article" date="2022" name="Res Sq">
        <title>Comparative Genomics Reveals Insights into the Divergent Evolution of Astigmatic Mites and Household Pest Adaptations.</title>
        <authorList>
            <person name="Xiong Q."/>
            <person name="Wan A.T.-Y."/>
            <person name="Liu X.-Y."/>
            <person name="Fung C.S.-H."/>
            <person name="Xiao X."/>
            <person name="Malainual N."/>
            <person name="Hou J."/>
            <person name="Wang L."/>
            <person name="Wang M."/>
            <person name="Yang K."/>
            <person name="Cui Y."/>
            <person name="Leung E."/>
            <person name="Nong W."/>
            <person name="Shin S.-K."/>
            <person name="Au S."/>
            <person name="Jeong K.Y."/>
            <person name="Chew F.T."/>
            <person name="Hui J."/>
            <person name="Leung T.F."/>
            <person name="Tungtrongchitr A."/>
            <person name="Zhong N."/>
            <person name="Liu Z."/>
            <person name="Tsui S."/>
        </authorList>
    </citation>
    <scope>NUCLEOTIDE SEQUENCE</scope>
    <source>
        <strain evidence="2">Derf</strain>
        <tissue evidence="2">Whole organism</tissue>
    </source>
</reference>
<name>A0A922IDP0_DERFA</name>
<proteinExistence type="predicted"/>
<evidence type="ECO:0000313" key="2">
    <source>
        <dbReference type="EMBL" id="KAH9530167.1"/>
    </source>
</evidence>
<reference evidence="2" key="1">
    <citation type="submission" date="2013-05" db="EMBL/GenBank/DDBJ databases">
        <authorList>
            <person name="Yim A.K.Y."/>
            <person name="Chan T.F."/>
            <person name="Ji K.M."/>
            <person name="Liu X.Y."/>
            <person name="Zhou J.W."/>
            <person name="Li R.Q."/>
            <person name="Yang K.Y."/>
            <person name="Li J."/>
            <person name="Li M."/>
            <person name="Law P.T.W."/>
            <person name="Wu Y.L."/>
            <person name="Cai Z.L."/>
            <person name="Qin H."/>
            <person name="Bao Y."/>
            <person name="Leung R.K.K."/>
            <person name="Ng P.K.S."/>
            <person name="Zou J."/>
            <person name="Zhong X.J."/>
            <person name="Ran P.X."/>
            <person name="Zhong N.S."/>
            <person name="Liu Z.G."/>
            <person name="Tsui S.K.W."/>
        </authorList>
    </citation>
    <scope>NUCLEOTIDE SEQUENCE</scope>
    <source>
        <strain evidence="2">Derf</strain>
        <tissue evidence="2">Whole organism</tissue>
    </source>
</reference>
<evidence type="ECO:0000313" key="3">
    <source>
        <dbReference type="Proteomes" id="UP000790347"/>
    </source>
</evidence>
<sequence length="84" mass="9553">MICPNVQDARMYTPYINKFVTQTITGHGQFGAYLSKFGISDDKNVVVVILFNRNLLRKHCHLRRRSSKGQHDGHGHQQSQGGSR</sequence>
<feature type="region of interest" description="Disordered" evidence="1">
    <location>
        <begin position="62"/>
        <end position="84"/>
    </location>
</feature>
<dbReference type="Proteomes" id="UP000790347">
    <property type="component" value="Unassembled WGS sequence"/>
</dbReference>
<gene>
    <name evidence="2" type="ORF">DERF_003992</name>
</gene>
<keyword evidence="3" id="KW-1185">Reference proteome</keyword>
<protein>
    <submittedName>
        <fullName evidence="2">Uncharacterized protein</fullName>
    </submittedName>
</protein>
<comment type="caution">
    <text evidence="2">The sequence shown here is derived from an EMBL/GenBank/DDBJ whole genome shotgun (WGS) entry which is preliminary data.</text>
</comment>
<dbReference type="EMBL" id="ASGP02000001">
    <property type="protein sequence ID" value="KAH9530167.1"/>
    <property type="molecule type" value="Genomic_DNA"/>
</dbReference>
<accession>A0A922IDP0</accession>
<dbReference type="AlphaFoldDB" id="A0A922IDP0"/>
<evidence type="ECO:0000256" key="1">
    <source>
        <dbReference type="SAM" id="MobiDB-lite"/>
    </source>
</evidence>